<evidence type="ECO:0000256" key="1">
    <source>
        <dbReference type="ARBA" id="ARBA00010617"/>
    </source>
</evidence>
<comment type="similarity">
    <text evidence="1">Belongs to the cytochrome P450 family.</text>
</comment>
<dbReference type="GO" id="GO:0008395">
    <property type="term" value="F:steroid hydroxylase activity"/>
    <property type="evidence" value="ECO:0007669"/>
    <property type="project" value="TreeGrafter"/>
</dbReference>
<evidence type="ECO:0000313" key="7">
    <source>
        <dbReference type="EMBL" id="RJL32811.1"/>
    </source>
</evidence>
<sequence length="417" mass="47067">MAEAASATASAPRIDIIDPGLYERGGIPHEQFAWLRRHDPVHWHHDPDPDVPGFWVLTRHADITTASRTPECFSSWARGALFKELAEQDLEYYRLMMLNMDPPQHTRQRAFVNRGFTPRMIKQLTRHVTEICDQLIDDVIERGECDFVEDIAAQLPIYVICEMLGAPVTDRNRIFHLSNRLVGFDDPELNTSEEDSKEGAAQILSWALEIAEQRRRAPRDDIISQLLEPNERGETLSDTEICLFVLLLLIAGNETVRNGAAGGMLAFFEHPDQWRRLIEDRDLLATAPDEIVRFVSPVNLMRRMATRDVELGGRTIRAGEKVVFFYSSANRDEEVFADPSVFDVGRSPNPHIGFGAGGPHFCLGTHLARLELRVLFGALLDRMPSIRPAGPARRLRSNFINGLKEMPVAFTPGARRG</sequence>
<dbReference type="EMBL" id="QZEY01000004">
    <property type="protein sequence ID" value="RJL32811.1"/>
    <property type="molecule type" value="Genomic_DNA"/>
</dbReference>
<dbReference type="Gene3D" id="1.10.630.10">
    <property type="entry name" value="Cytochrome P450"/>
    <property type="match status" value="1"/>
</dbReference>
<dbReference type="FunFam" id="1.10.630.10:FF:000018">
    <property type="entry name" value="Cytochrome P450 monooxygenase"/>
    <property type="match status" value="1"/>
</dbReference>
<dbReference type="InterPro" id="IPR001128">
    <property type="entry name" value="Cyt_P450"/>
</dbReference>
<dbReference type="CDD" id="cd11033">
    <property type="entry name" value="CYP142-like"/>
    <property type="match status" value="1"/>
</dbReference>
<keyword evidence="6" id="KW-0503">Monooxygenase</keyword>
<dbReference type="InterPro" id="IPR036396">
    <property type="entry name" value="Cyt_P450_sf"/>
</dbReference>
<proteinExistence type="inferred from homology"/>
<dbReference type="OrthoDB" id="3203662at2"/>
<dbReference type="PRINTS" id="PR00359">
    <property type="entry name" value="BP450"/>
</dbReference>
<dbReference type="Proteomes" id="UP000265768">
    <property type="component" value="Unassembled WGS sequence"/>
</dbReference>
<dbReference type="GO" id="GO:0006707">
    <property type="term" value="P:cholesterol catabolic process"/>
    <property type="evidence" value="ECO:0007669"/>
    <property type="project" value="TreeGrafter"/>
</dbReference>
<evidence type="ECO:0000256" key="5">
    <source>
        <dbReference type="ARBA" id="ARBA00023004"/>
    </source>
</evidence>
<keyword evidence="5" id="KW-0408">Iron</keyword>
<dbReference type="PANTHER" id="PTHR46696:SF4">
    <property type="entry name" value="BIOTIN BIOSYNTHESIS CYTOCHROME P450"/>
    <property type="match status" value="1"/>
</dbReference>
<evidence type="ECO:0000256" key="4">
    <source>
        <dbReference type="ARBA" id="ARBA00023002"/>
    </source>
</evidence>
<dbReference type="AlphaFoldDB" id="A0A3A4AVR9"/>
<evidence type="ECO:0000256" key="3">
    <source>
        <dbReference type="ARBA" id="ARBA00022723"/>
    </source>
</evidence>
<dbReference type="Pfam" id="PF00067">
    <property type="entry name" value="p450"/>
    <property type="match status" value="1"/>
</dbReference>
<keyword evidence="2" id="KW-0349">Heme</keyword>
<comment type="caution">
    <text evidence="7">The sequence shown here is derived from an EMBL/GenBank/DDBJ whole genome shotgun (WGS) entry which is preliminary data.</text>
</comment>
<evidence type="ECO:0000256" key="2">
    <source>
        <dbReference type="ARBA" id="ARBA00022617"/>
    </source>
</evidence>
<name>A0A3A4AVR9_9ACTN</name>
<dbReference type="GO" id="GO:0020037">
    <property type="term" value="F:heme binding"/>
    <property type="evidence" value="ECO:0007669"/>
    <property type="project" value="InterPro"/>
</dbReference>
<dbReference type="InterPro" id="IPR002397">
    <property type="entry name" value="Cyt_P450_B"/>
</dbReference>
<reference evidence="7 8" key="1">
    <citation type="submission" date="2018-09" db="EMBL/GenBank/DDBJ databases">
        <title>YIM 75507 draft genome.</title>
        <authorList>
            <person name="Tang S."/>
            <person name="Feng Y."/>
        </authorList>
    </citation>
    <scope>NUCLEOTIDE SEQUENCE [LARGE SCALE GENOMIC DNA]</scope>
    <source>
        <strain evidence="7 8">YIM 75507</strain>
    </source>
</reference>
<evidence type="ECO:0000256" key="6">
    <source>
        <dbReference type="ARBA" id="ARBA00023033"/>
    </source>
</evidence>
<evidence type="ECO:0000313" key="8">
    <source>
        <dbReference type="Proteomes" id="UP000265768"/>
    </source>
</evidence>
<keyword evidence="8" id="KW-1185">Reference proteome</keyword>
<organism evidence="7 8">
    <name type="scientific">Bailinhaonella thermotolerans</name>
    <dbReference type="NCBI Taxonomy" id="1070861"/>
    <lineage>
        <taxon>Bacteria</taxon>
        <taxon>Bacillati</taxon>
        <taxon>Actinomycetota</taxon>
        <taxon>Actinomycetes</taxon>
        <taxon>Streptosporangiales</taxon>
        <taxon>Streptosporangiaceae</taxon>
        <taxon>Bailinhaonella</taxon>
    </lineage>
</organism>
<keyword evidence="3" id="KW-0479">Metal-binding</keyword>
<dbReference type="GO" id="GO:0036199">
    <property type="term" value="F:cholest-4-en-3-one 26-monooxygenase activity"/>
    <property type="evidence" value="ECO:0007669"/>
    <property type="project" value="TreeGrafter"/>
</dbReference>
<dbReference type="PANTHER" id="PTHR46696">
    <property type="entry name" value="P450, PUTATIVE (EUROFUNG)-RELATED"/>
    <property type="match status" value="1"/>
</dbReference>
<accession>A0A3A4AVR9</accession>
<keyword evidence="4" id="KW-0560">Oxidoreductase</keyword>
<dbReference type="GO" id="GO:0005506">
    <property type="term" value="F:iron ion binding"/>
    <property type="evidence" value="ECO:0007669"/>
    <property type="project" value="InterPro"/>
</dbReference>
<protein>
    <submittedName>
        <fullName evidence="7">Cytochrome P450</fullName>
    </submittedName>
</protein>
<gene>
    <name evidence="7" type="ORF">D5H75_15260</name>
</gene>
<dbReference type="RefSeq" id="WP_119927061.1">
    <property type="nucleotide sequence ID" value="NZ_QZEY01000004.1"/>
</dbReference>
<dbReference type="SUPFAM" id="SSF48264">
    <property type="entry name" value="Cytochrome P450"/>
    <property type="match status" value="1"/>
</dbReference>